<dbReference type="AlphaFoldDB" id="A0A9P6N9N1"/>
<organism evidence="2 3">
    <name type="scientific">Cronartium quercuum f. sp. fusiforme G11</name>
    <dbReference type="NCBI Taxonomy" id="708437"/>
    <lineage>
        <taxon>Eukaryota</taxon>
        <taxon>Fungi</taxon>
        <taxon>Dikarya</taxon>
        <taxon>Basidiomycota</taxon>
        <taxon>Pucciniomycotina</taxon>
        <taxon>Pucciniomycetes</taxon>
        <taxon>Pucciniales</taxon>
        <taxon>Coleosporiaceae</taxon>
        <taxon>Cronartium</taxon>
    </lineage>
</organism>
<reference evidence="2" key="1">
    <citation type="submission" date="2013-11" db="EMBL/GenBank/DDBJ databases">
        <title>Genome sequence of the fusiform rust pathogen reveals effectors for host alternation and coevolution with pine.</title>
        <authorList>
            <consortium name="DOE Joint Genome Institute"/>
            <person name="Smith K."/>
            <person name="Pendleton A."/>
            <person name="Kubisiak T."/>
            <person name="Anderson C."/>
            <person name="Salamov A."/>
            <person name="Aerts A."/>
            <person name="Riley R."/>
            <person name="Clum A."/>
            <person name="Lindquist E."/>
            <person name="Ence D."/>
            <person name="Campbell M."/>
            <person name="Kronenberg Z."/>
            <person name="Feau N."/>
            <person name="Dhillon B."/>
            <person name="Hamelin R."/>
            <person name="Burleigh J."/>
            <person name="Smith J."/>
            <person name="Yandell M."/>
            <person name="Nelson C."/>
            <person name="Grigoriev I."/>
            <person name="Davis J."/>
        </authorList>
    </citation>
    <scope>NUCLEOTIDE SEQUENCE</scope>
    <source>
        <strain evidence="2">G11</strain>
    </source>
</reference>
<keyword evidence="3" id="KW-1185">Reference proteome</keyword>
<feature type="region of interest" description="Disordered" evidence="1">
    <location>
        <begin position="1"/>
        <end position="30"/>
    </location>
</feature>
<evidence type="ECO:0000256" key="1">
    <source>
        <dbReference type="SAM" id="MobiDB-lite"/>
    </source>
</evidence>
<evidence type="ECO:0000313" key="3">
    <source>
        <dbReference type="Proteomes" id="UP000886653"/>
    </source>
</evidence>
<accession>A0A9P6N9N1</accession>
<dbReference type="EMBL" id="MU167459">
    <property type="protein sequence ID" value="KAG0140267.1"/>
    <property type="molecule type" value="Genomic_DNA"/>
</dbReference>
<protein>
    <submittedName>
        <fullName evidence="2">Uncharacterized protein</fullName>
    </submittedName>
</protein>
<dbReference type="OrthoDB" id="2506989at2759"/>
<comment type="caution">
    <text evidence="2">The sequence shown here is derived from an EMBL/GenBank/DDBJ whole genome shotgun (WGS) entry which is preliminary data.</text>
</comment>
<name>A0A9P6N9N1_9BASI</name>
<sequence length="149" mass="17551">MATKYKPVAKKIRPVNQPMPQDCNPPLQRPELSRDPYLTPLTPFPPDFVKTQKTTFERIKMLNFGPKGWLTDEEIKLLLHVIKLREKAIAYCEEERGLLKEIWGMPYVIPVIDHEPWQKKPIPIPRAIKDDYIELVRERLKTGLYEQSM</sequence>
<evidence type="ECO:0000313" key="2">
    <source>
        <dbReference type="EMBL" id="KAG0140267.1"/>
    </source>
</evidence>
<dbReference type="Proteomes" id="UP000886653">
    <property type="component" value="Unassembled WGS sequence"/>
</dbReference>
<proteinExistence type="predicted"/>
<gene>
    <name evidence="2" type="ORF">CROQUDRAFT_53526</name>
</gene>